<protein>
    <submittedName>
        <fullName evidence="1">Uncharacterized protein</fullName>
    </submittedName>
</protein>
<evidence type="ECO:0000313" key="2">
    <source>
        <dbReference type="Proteomes" id="UP001162483"/>
    </source>
</evidence>
<name>A0ABN9GM17_9NEOB</name>
<gene>
    <name evidence="1" type="ORF">SPARVUS_LOCUS14375855</name>
</gene>
<keyword evidence="2" id="KW-1185">Reference proteome</keyword>
<sequence length="61" mass="7013">MEMFLPYIGCFGTTRRRLDSIYPVTGTTKLLEGDHLTKWQLYLPILGLQNTSLWQTPIGQV</sequence>
<reference evidence="1" key="1">
    <citation type="submission" date="2023-05" db="EMBL/GenBank/DDBJ databases">
        <authorList>
            <person name="Stuckert A."/>
        </authorList>
    </citation>
    <scope>NUCLEOTIDE SEQUENCE</scope>
</reference>
<comment type="caution">
    <text evidence="1">The sequence shown here is derived from an EMBL/GenBank/DDBJ whole genome shotgun (WGS) entry which is preliminary data.</text>
</comment>
<dbReference type="EMBL" id="CATNWA010018900">
    <property type="protein sequence ID" value="CAI9610164.1"/>
    <property type="molecule type" value="Genomic_DNA"/>
</dbReference>
<dbReference type="Proteomes" id="UP001162483">
    <property type="component" value="Unassembled WGS sequence"/>
</dbReference>
<evidence type="ECO:0000313" key="1">
    <source>
        <dbReference type="EMBL" id="CAI9610164.1"/>
    </source>
</evidence>
<accession>A0ABN9GM17</accession>
<organism evidence="1 2">
    <name type="scientific">Staurois parvus</name>
    <dbReference type="NCBI Taxonomy" id="386267"/>
    <lineage>
        <taxon>Eukaryota</taxon>
        <taxon>Metazoa</taxon>
        <taxon>Chordata</taxon>
        <taxon>Craniata</taxon>
        <taxon>Vertebrata</taxon>
        <taxon>Euteleostomi</taxon>
        <taxon>Amphibia</taxon>
        <taxon>Batrachia</taxon>
        <taxon>Anura</taxon>
        <taxon>Neobatrachia</taxon>
        <taxon>Ranoidea</taxon>
        <taxon>Ranidae</taxon>
        <taxon>Staurois</taxon>
    </lineage>
</organism>
<proteinExistence type="predicted"/>